<comment type="function">
    <text evidence="4">NDH-1 shuttles electrons from NADH, via FMN and iron-sulfur (Fe-S) centers, to quinones in the respiratory chain. Couples the redox reaction to proton translocation (for every two electrons transferred, four hydrogen ions are translocated across the cytoplasmic membrane), and thus conserves the redox energy in a proton gradient.</text>
</comment>
<dbReference type="GO" id="GO:0016491">
    <property type="term" value="F:oxidoreductase activity"/>
    <property type="evidence" value="ECO:0007669"/>
    <property type="project" value="UniProtKB-KW"/>
</dbReference>
<dbReference type="Gene3D" id="1.20.120.1200">
    <property type="entry name" value="NADH-ubiquinone/plastoquinone oxidoreductase chain 6, subunit NuoJ"/>
    <property type="match status" value="1"/>
</dbReference>
<dbReference type="EC" id="7.1.1.-" evidence="4"/>
<dbReference type="Proteomes" id="UP000051494">
    <property type="component" value="Unassembled WGS sequence"/>
</dbReference>
<keyword evidence="5" id="KW-0560">Oxidoreductase</keyword>
<dbReference type="EMBL" id="LKHV01000006">
    <property type="protein sequence ID" value="KRG18577.1"/>
    <property type="molecule type" value="Genomic_DNA"/>
</dbReference>
<evidence type="ECO:0000313" key="7">
    <source>
        <dbReference type="Proteomes" id="UP000051494"/>
    </source>
</evidence>
<keyword evidence="4" id="KW-1133">Transmembrane helix</keyword>
<evidence type="ECO:0000256" key="3">
    <source>
        <dbReference type="ARBA" id="ARBA00025811"/>
    </source>
</evidence>
<dbReference type="PATRIC" id="fig|1590042.3.peg.1488"/>
<dbReference type="OrthoDB" id="9795409at2"/>
<keyword evidence="4" id="KW-0812">Transmembrane</keyword>
<dbReference type="InterPro" id="IPR042106">
    <property type="entry name" value="Nuo/plastoQ_OxRdtase_6_NuoJ"/>
</dbReference>
<evidence type="ECO:0000313" key="6">
    <source>
        <dbReference type="EMBL" id="MCS5707845.1"/>
    </source>
</evidence>
<dbReference type="InterPro" id="IPR001457">
    <property type="entry name" value="NADH_UbQ/plastoQ_OxRdtase_su6"/>
</dbReference>
<organism evidence="5">
    <name type="scientific">Candidatus Berkiella cookevillensis</name>
    <dbReference type="NCBI Taxonomy" id="437022"/>
    <lineage>
        <taxon>Bacteria</taxon>
        <taxon>Pseudomonadati</taxon>
        <taxon>Pseudomonadota</taxon>
        <taxon>Gammaproteobacteria</taxon>
        <taxon>Candidatus Berkiellales</taxon>
        <taxon>Candidatus Berkiellaceae</taxon>
        <taxon>Candidatus Berkiella</taxon>
    </lineage>
</organism>
<comment type="subunit">
    <text evidence="3">Composed of 13 different subunits. Subunits NuoA, H, J, K, L, M, N constitute the membrane sector of the complex.</text>
</comment>
<dbReference type="GO" id="GO:0005886">
    <property type="term" value="C:plasma membrane"/>
    <property type="evidence" value="ECO:0007669"/>
    <property type="project" value="UniProtKB-SubCell"/>
</dbReference>
<comment type="similarity">
    <text evidence="1 4">Belongs to the complex I subunit 6 family.</text>
</comment>
<dbReference type="STRING" id="437022.CC99x_01463"/>
<gene>
    <name evidence="5" type="primary">nuoJ</name>
    <name evidence="6" type="ORF">CC99x_002895</name>
    <name evidence="5" type="ORF">CC99x_01463</name>
</gene>
<feature type="transmembrane region" description="Helical" evidence="4">
    <location>
        <begin position="93"/>
        <end position="117"/>
    </location>
</feature>
<accession>A0A0Q9YQ83</accession>
<evidence type="ECO:0000313" key="5">
    <source>
        <dbReference type="EMBL" id="KRG18577.1"/>
    </source>
</evidence>
<dbReference type="AlphaFoldDB" id="A0A0Q9YQ83"/>
<dbReference type="PANTHER" id="PTHR33269:SF17">
    <property type="entry name" value="NADH-UBIQUINONE OXIDOREDUCTASE CHAIN 6"/>
    <property type="match status" value="1"/>
</dbReference>
<keyword evidence="4" id="KW-0874">Quinone</keyword>
<sequence>MSITLQQMVFYFFSFIAIVSAISVVIARNPVRAALFLVLTFFAMAVNWMLMEAEFLAIALVLVYVGAVMVLFLFVVMMIDIETPNLFSPFVKYWPISLAISCVLIVMMGLAVTQYSFSPEAMPAPTAKLADYSHVKALGHLLYSDFLLPFEIAGVILLVAMIAAIGLTFRGAQTSRFQKVNQQVMVKKEDRLEIVKMKADERLL</sequence>
<dbReference type="GO" id="GO:0008137">
    <property type="term" value="F:NADH dehydrogenase (ubiquinone) activity"/>
    <property type="evidence" value="ECO:0007669"/>
    <property type="project" value="UniProtKB-UniRule"/>
</dbReference>
<comment type="catalytic activity">
    <reaction evidence="4">
        <text>a quinone + NADH + 5 H(+)(in) = a quinol + NAD(+) + 4 H(+)(out)</text>
        <dbReference type="Rhea" id="RHEA:57888"/>
        <dbReference type="ChEBI" id="CHEBI:15378"/>
        <dbReference type="ChEBI" id="CHEBI:24646"/>
        <dbReference type="ChEBI" id="CHEBI:57540"/>
        <dbReference type="ChEBI" id="CHEBI:57945"/>
        <dbReference type="ChEBI" id="CHEBI:132124"/>
    </reaction>
</comment>
<reference evidence="5" key="1">
    <citation type="submission" date="2015-09" db="EMBL/GenBank/DDBJ databases">
        <title>Draft Genome Sequences of Two Novel Amoeba-resistant Intranuclear Bacteria, Candidatus Berkiella cookevillensis and Candidatus Berkiella aquae.</title>
        <authorList>
            <person name="Mehari Y.T."/>
            <person name="Arivett B.A."/>
            <person name="Farone A.L."/>
            <person name="Gunderson J.H."/>
            <person name="Farone M.B."/>
        </authorList>
    </citation>
    <scope>NUCLEOTIDE SEQUENCE [LARGE SCALE GENOMIC DNA]</scope>
    <source>
        <strain evidence="5">CC99</strain>
    </source>
</reference>
<proteinExistence type="inferred from homology"/>
<reference evidence="6" key="3">
    <citation type="submission" date="2021-06" db="EMBL/GenBank/DDBJ databases">
        <title>Genomic Description and Analysis of Intracellular Bacteria, Candidatus Berkiella cookevillensis and Candidatus Berkiella aquae.</title>
        <authorList>
            <person name="Kidane D.T."/>
            <person name="Mehari Y.T."/>
            <person name="Rice F.C."/>
            <person name="Arivett B.A."/>
            <person name="Farone A.L."/>
            <person name="Berk S.G."/>
            <person name="Farone M.B."/>
        </authorList>
    </citation>
    <scope>NUCLEOTIDE SEQUENCE</scope>
    <source>
        <strain evidence="6">CC99</strain>
    </source>
</reference>
<comment type="subcellular location">
    <subcellularLocation>
        <location evidence="4">Cell membrane</location>
        <topology evidence="4">Multi-pass membrane protein</topology>
    </subcellularLocation>
</comment>
<evidence type="ECO:0000256" key="4">
    <source>
        <dbReference type="RuleBase" id="RU004429"/>
    </source>
</evidence>
<evidence type="ECO:0000256" key="2">
    <source>
        <dbReference type="ARBA" id="ARBA00019907"/>
    </source>
</evidence>
<dbReference type="GO" id="GO:0048038">
    <property type="term" value="F:quinone binding"/>
    <property type="evidence" value="ECO:0007669"/>
    <property type="project" value="UniProtKB-UniRule"/>
</dbReference>
<feature type="transmembrane region" description="Helical" evidence="4">
    <location>
        <begin position="33"/>
        <end position="50"/>
    </location>
</feature>
<keyword evidence="4" id="KW-0472">Membrane</keyword>
<dbReference type="Pfam" id="PF00499">
    <property type="entry name" value="Oxidored_q3"/>
    <property type="match status" value="1"/>
</dbReference>
<feature type="transmembrane region" description="Helical" evidence="4">
    <location>
        <begin position="56"/>
        <end position="81"/>
    </location>
</feature>
<evidence type="ECO:0000256" key="1">
    <source>
        <dbReference type="ARBA" id="ARBA00005698"/>
    </source>
</evidence>
<keyword evidence="7" id="KW-1185">Reference proteome</keyword>
<feature type="transmembrane region" description="Helical" evidence="4">
    <location>
        <begin position="6"/>
        <end position="26"/>
    </location>
</feature>
<protein>
    <recommendedName>
        <fullName evidence="2 4">NADH-quinone oxidoreductase subunit J</fullName>
        <ecNumber evidence="4">7.1.1.-</ecNumber>
    </recommendedName>
</protein>
<feature type="transmembrane region" description="Helical" evidence="4">
    <location>
        <begin position="146"/>
        <end position="169"/>
    </location>
</feature>
<dbReference type="NCBIfam" id="NF005164">
    <property type="entry name" value="PRK06638.1-4"/>
    <property type="match status" value="1"/>
</dbReference>
<reference evidence="6" key="2">
    <citation type="journal article" date="2016" name="Genome Announc.">
        <title>Draft Genome Sequences of Two Novel Amoeba-Resistant Intranuclear Bacteria, 'Candidatus Berkiella cookevillensis' and 'Candidatus Berkiella aquae'.</title>
        <authorList>
            <person name="Mehari Y.T."/>
            <person name="Arivett B.A."/>
            <person name="Farone A.L."/>
            <person name="Gunderson J.H."/>
            <person name="Farone M.B."/>
        </authorList>
    </citation>
    <scope>NUCLEOTIDE SEQUENCE</scope>
    <source>
        <strain evidence="6">CC99</strain>
    </source>
</reference>
<keyword evidence="4" id="KW-1003">Cell membrane</keyword>
<dbReference type="RefSeq" id="WP_057624560.1">
    <property type="nucleotide sequence ID" value="NZ_LKHV02000001.1"/>
</dbReference>
<dbReference type="PANTHER" id="PTHR33269">
    <property type="entry name" value="NADH-UBIQUINONE OXIDOREDUCTASE CHAIN 6"/>
    <property type="match status" value="1"/>
</dbReference>
<comment type="caution">
    <text evidence="5">The sequence shown here is derived from an EMBL/GenBank/DDBJ whole genome shotgun (WGS) entry which is preliminary data.</text>
</comment>
<name>A0A0Q9YQ83_9GAMM</name>
<keyword evidence="4" id="KW-0520">NAD</keyword>
<dbReference type="EMBL" id="LKHV02000001">
    <property type="protein sequence ID" value="MCS5707845.1"/>
    <property type="molecule type" value="Genomic_DNA"/>
</dbReference>